<gene>
    <name evidence="2" type="ORF">METZ01_LOCUS31732</name>
</gene>
<dbReference type="AlphaFoldDB" id="A0A381QIV8"/>
<accession>A0A381QIV8</accession>
<dbReference type="Pfam" id="PF22525">
    <property type="entry name" value="H2TH_5"/>
    <property type="match status" value="1"/>
</dbReference>
<name>A0A381QIV8_9ZZZZ</name>
<feature type="non-terminal residue" evidence="2">
    <location>
        <position position="1"/>
    </location>
</feature>
<organism evidence="2">
    <name type="scientific">marine metagenome</name>
    <dbReference type="NCBI Taxonomy" id="408172"/>
    <lineage>
        <taxon>unclassified sequences</taxon>
        <taxon>metagenomes</taxon>
        <taxon>ecological metagenomes</taxon>
    </lineage>
</organism>
<dbReference type="NCBIfam" id="NF041260">
    <property type="entry name" value="actino_IHF"/>
    <property type="match status" value="1"/>
</dbReference>
<dbReference type="Gene3D" id="1.10.8.50">
    <property type="match status" value="1"/>
</dbReference>
<proteinExistence type="predicted"/>
<dbReference type="InterPro" id="IPR047806">
    <property type="entry name" value="IHF_actinobact"/>
</dbReference>
<reference evidence="2" key="1">
    <citation type="submission" date="2018-05" db="EMBL/GenBank/DDBJ databases">
        <authorList>
            <person name="Lanie J.A."/>
            <person name="Ng W.-L."/>
            <person name="Kazmierczak K.M."/>
            <person name="Andrzejewski T.M."/>
            <person name="Davidsen T.M."/>
            <person name="Wayne K.J."/>
            <person name="Tettelin H."/>
            <person name="Glass J.I."/>
            <person name="Rusch D."/>
            <person name="Podicherti R."/>
            <person name="Tsui H.-C.T."/>
            <person name="Winkler M.E."/>
        </authorList>
    </citation>
    <scope>NUCLEOTIDE SEQUENCE</scope>
</reference>
<evidence type="ECO:0000313" key="2">
    <source>
        <dbReference type="EMBL" id="SUZ78878.1"/>
    </source>
</evidence>
<dbReference type="EMBL" id="UINC01001371">
    <property type="protein sequence ID" value="SUZ78878.1"/>
    <property type="molecule type" value="Genomic_DNA"/>
</dbReference>
<evidence type="ECO:0000259" key="1">
    <source>
        <dbReference type="Pfam" id="PF22525"/>
    </source>
</evidence>
<feature type="domain" description="Integration host factor-like helix-two turn-helix" evidence="1">
    <location>
        <begin position="33"/>
        <end position="103"/>
    </location>
</feature>
<protein>
    <recommendedName>
        <fullName evidence="1">Integration host factor-like helix-two turn-helix domain-containing protein</fullName>
    </recommendedName>
</protein>
<sequence>VPNPPNLSPQQREAALEKAAAARRIRAETKDRLKLGLVSFDELLNLADKNELVGKMKTLAALESMPRLGKVKARRLMEQVGIADSRRLRGLGENQRSQLRAFFAG</sequence>
<dbReference type="InterPro" id="IPR055201">
    <property type="entry name" value="IHF-like_H2TH"/>
</dbReference>